<dbReference type="RefSeq" id="XP_013777966.1">
    <property type="nucleotide sequence ID" value="XM_013922512.2"/>
</dbReference>
<keyword evidence="1" id="KW-0472">Membrane</keyword>
<evidence type="ECO:0000256" key="1">
    <source>
        <dbReference type="SAM" id="Phobius"/>
    </source>
</evidence>
<dbReference type="RefSeq" id="XP_013777964.1">
    <property type="nucleotide sequence ID" value="XM_013922510.2"/>
</dbReference>
<proteinExistence type="predicted"/>
<evidence type="ECO:0000313" key="3">
    <source>
        <dbReference type="RefSeq" id="XP_013777964.1"/>
    </source>
</evidence>
<gene>
    <name evidence="3 4 5" type="primary">LOC106462576</name>
</gene>
<protein>
    <submittedName>
        <fullName evidence="3 4">Beta-1,4-glucuronyltransferase 1-like</fullName>
    </submittedName>
</protein>
<organism evidence="2 5">
    <name type="scientific">Limulus polyphemus</name>
    <name type="common">Atlantic horseshoe crab</name>
    <dbReference type="NCBI Taxonomy" id="6850"/>
    <lineage>
        <taxon>Eukaryota</taxon>
        <taxon>Metazoa</taxon>
        <taxon>Ecdysozoa</taxon>
        <taxon>Arthropoda</taxon>
        <taxon>Chelicerata</taxon>
        <taxon>Merostomata</taxon>
        <taxon>Xiphosura</taxon>
        <taxon>Limulidae</taxon>
        <taxon>Limulus</taxon>
    </lineage>
</organism>
<keyword evidence="1" id="KW-0812">Transmembrane</keyword>
<evidence type="ECO:0000313" key="4">
    <source>
        <dbReference type="RefSeq" id="XP_013777966.1"/>
    </source>
</evidence>
<feature type="transmembrane region" description="Helical" evidence="1">
    <location>
        <begin position="12"/>
        <end position="31"/>
    </location>
</feature>
<dbReference type="Pfam" id="PF13896">
    <property type="entry name" value="Glyco_transf_49"/>
    <property type="match status" value="1"/>
</dbReference>
<dbReference type="Proteomes" id="UP000694941">
    <property type="component" value="Unplaced"/>
</dbReference>
<accession>A0ABM1SPM3</accession>
<dbReference type="PANTHER" id="PTHR47412">
    <property type="entry name" value="FI01434P-RELATED"/>
    <property type="match status" value="1"/>
</dbReference>
<keyword evidence="1" id="KW-1133">Transmembrane helix</keyword>
<dbReference type="GeneID" id="106462576"/>
<dbReference type="RefSeq" id="XP_022245579.1">
    <property type="nucleotide sequence ID" value="XM_022389871.1"/>
</dbReference>
<evidence type="ECO:0000313" key="5">
    <source>
        <dbReference type="RefSeq" id="XP_022245579.1"/>
    </source>
</evidence>
<sequence>MIYFPRQIGSHLLLCFVTFNILLAMFNMFTFRVSFQPSQPCSAVYMFPSTPVVTYTTTNFTQYVTSGSSSSFNHSLPLLKNSSTVAKDQLKMEVRGNYVVINNYLSAELSPGVNESVTLTTQATLSFLHHAEPLCKHWDGPISLAVYAPNSDLLIVIDRILQMRQCGHHCVKHNITWHLIYDTRFPPENDLKKIRTKIIDCEAHDKIPSLRTSFRESHSLVYPINIARNVARQNSATYFLMASDIELYPSLNIVSRFLNMIAKMGKDAYNKTVYVLPIFEVSKTVKPPTTKTELLNLINKKKAVFFHKFICDLCQRFPGRDQWLKHVPVNNTLNIFTTTKRQHPLTSWEPIYIGTNREPSYDERLTWEGKQDKMSQMYEMCLLDYDISILDSAFLVHAPGIKTIKNMDQKQRLPHIRKNNAIHKEILKDLKKKYGSNPKC</sequence>
<name>A0ABM1SPM3_LIMPO</name>
<dbReference type="PANTHER" id="PTHR47412:SF1">
    <property type="entry name" value="FI01434P-RELATED"/>
    <property type="match status" value="1"/>
</dbReference>
<keyword evidence="2" id="KW-1185">Reference proteome</keyword>
<evidence type="ECO:0000313" key="2">
    <source>
        <dbReference type="Proteomes" id="UP000694941"/>
    </source>
</evidence>
<reference evidence="3 4" key="1">
    <citation type="submission" date="2025-05" db="UniProtKB">
        <authorList>
            <consortium name="RefSeq"/>
        </authorList>
    </citation>
    <scope>IDENTIFICATION</scope>
    <source>
        <tissue evidence="3 4">Muscle</tissue>
    </source>
</reference>